<dbReference type="RefSeq" id="WP_104714775.1">
    <property type="nucleotide sequence ID" value="NZ_PTRA01000003.1"/>
</dbReference>
<dbReference type="PIRSF" id="PIRSF030066">
    <property type="entry name" value="UCP030066"/>
    <property type="match status" value="1"/>
</dbReference>
<reference evidence="7" key="1">
    <citation type="submission" date="2018-02" db="EMBL/GenBank/DDBJ databases">
        <title>Genome sequencing of Solimonas sp. HR-BB.</title>
        <authorList>
            <person name="Lee Y."/>
            <person name="Jeon C.O."/>
        </authorList>
    </citation>
    <scope>NUCLEOTIDE SEQUENCE [LARGE SCALE GENOMIC DNA]</scope>
    <source>
        <strain evidence="7">HR-U</strain>
    </source>
</reference>
<keyword evidence="2 5" id="KW-0812">Transmembrane</keyword>
<dbReference type="Pfam" id="PF13564">
    <property type="entry name" value="DoxX_2"/>
    <property type="match status" value="1"/>
</dbReference>
<dbReference type="GO" id="GO:0016020">
    <property type="term" value="C:membrane"/>
    <property type="evidence" value="ECO:0007669"/>
    <property type="project" value="UniProtKB-SubCell"/>
</dbReference>
<feature type="transmembrane region" description="Helical" evidence="5">
    <location>
        <begin position="71"/>
        <end position="90"/>
    </location>
</feature>
<feature type="transmembrane region" description="Helical" evidence="5">
    <location>
        <begin position="43"/>
        <end position="64"/>
    </location>
</feature>
<accession>A0A2S7IJ77</accession>
<gene>
    <name evidence="6" type="ORF">C5O19_17985</name>
</gene>
<keyword evidence="3 5" id="KW-1133">Transmembrane helix</keyword>
<organism evidence="6 7">
    <name type="scientific">Siphonobacter curvatus</name>
    <dbReference type="NCBI Taxonomy" id="2094562"/>
    <lineage>
        <taxon>Bacteria</taxon>
        <taxon>Pseudomonadati</taxon>
        <taxon>Bacteroidota</taxon>
        <taxon>Cytophagia</taxon>
        <taxon>Cytophagales</taxon>
        <taxon>Cytophagaceae</taxon>
        <taxon>Siphonobacter</taxon>
    </lineage>
</organism>
<feature type="transmembrane region" description="Helical" evidence="5">
    <location>
        <begin position="7"/>
        <end position="27"/>
    </location>
</feature>
<evidence type="ECO:0000256" key="2">
    <source>
        <dbReference type="ARBA" id="ARBA00022692"/>
    </source>
</evidence>
<comment type="caution">
    <text evidence="6">The sequence shown here is derived from an EMBL/GenBank/DDBJ whole genome shotgun (WGS) entry which is preliminary data.</text>
</comment>
<dbReference type="InterPro" id="IPR016944">
    <property type="entry name" value="UCP030066"/>
</dbReference>
<evidence type="ECO:0000313" key="7">
    <source>
        <dbReference type="Proteomes" id="UP000239590"/>
    </source>
</evidence>
<dbReference type="OrthoDB" id="7960583at2"/>
<evidence type="ECO:0000256" key="4">
    <source>
        <dbReference type="ARBA" id="ARBA00023136"/>
    </source>
</evidence>
<dbReference type="Proteomes" id="UP000239590">
    <property type="component" value="Unassembled WGS sequence"/>
</dbReference>
<sequence length="131" mass="14461">MKATNLIYWITTGLVAVMMSFSAYLYLTSPEMEKAFQHLGFPAYFRVELAIAKLLGVVGLMIPFTGRLKEWVYAGFTINFISAFIAHTASGDPLSGSVAPLIFLGLLLTSYVMYHKRQKHTAPAATFVAFA</sequence>
<keyword evidence="7" id="KW-1185">Reference proteome</keyword>
<dbReference type="AlphaFoldDB" id="A0A2S7IJ77"/>
<evidence type="ECO:0000256" key="1">
    <source>
        <dbReference type="ARBA" id="ARBA00004141"/>
    </source>
</evidence>
<evidence type="ECO:0000256" key="3">
    <source>
        <dbReference type="ARBA" id="ARBA00022989"/>
    </source>
</evidence>
<comment type="subcellular location">
    <subcellularLocation>
        <location evidence="1">Membrane</location>
        <topology evidence="1">Multi-pass membrane protein</topology>
    </subcellularLocation>
</comment>
<dbReference type="InterPro" id="IPR032808">
    <property type="entry name" value="DoxX"/>
</dbReference>
<protein>
    <submittedName>
        <fullName evidence="6">DoxX family protein</fullName>
    </submittedName>
</protein>
<name>A0A2S7IJ77_9BACT</name>
<evidence type="ECO:0000313" key="6">
    <source>
        <dbReference type="EMBL" id="PQA56237.1"/>
    </source>
</evidence>
<dbReference type="EMBL" id="PTRA01000003">
    <property type="protein sequence ID" value="PQA56237.1"/>
    <property type="molecule type" value="Genomic_DNA"/>
</dbReference>
<proteinExistence type="predicted"/>
<keyword evidence="4 5" id="KW-0472">Membrane</keyword>
<evidence type="ECO:0000256" key="5">
    <source>
        <dbReference type="SAM" id="Phobius"/>
    </source>
</evidence>
<feature type="transmembrane region" description="Helical" evidence="5">
    <location>
        <begin position="96"/>
        <end position="114"/>
    </location>
</feature>